<dbReference type="EMBL" id="JAAVXB010000005">
    <property type="protein sequence ID" value="NKF22794.1"/>
    <property type="molecule type" value="Genomic_DNA"/>
</dbReference>
<accession>A0A970B8Z9</accession>
<evidence type="ECO:0000256" key="1">
    <source>
        <dbReference type="SAM" id="Phobius"/>
    </source>
</evidence>
<gene>
    <name evidence="2" type="ORF">G7Y82_10740</name>
</gene>
<dbReference type="PANTHER" id="PTHR42941:SF1">
    <property type="entry name" value="SLL1037 PROTEIN"/>
    <property type="match status" value="1"/>
</dbReference>
<organism evidence="2 3">
    <name type="scientific">Solimonas marina</name>
    <dbReference type="NCBI Taxonomy" id="2714601"/>
    <lineage>
        <taxon>Bacteria</taxon>
        <taxon>Pseudomonadati</taxon>
        <taxon>Pseudomonadota</taxon>
        <taxon>Gammaproteobacteria</taxon>
        <taxon>Nevskiales</taxon>
        <taxon>Nevskiaceae</taxon>
        <taxon>Solimonas</taxon>
    </lineage>
</organism>
<reference evidence="2" key="1">
    <citation type="submission" date="2020-03" db="EMBL/GenBank/DDBJ databases">
        <title>Solimonas marina sp. nov., isolated from deep seawater of the Pacific Ocean.</title>
        <authorList>
            <person name="Liu X."/>
            <person name="Lai Q."/>
            <person name="Sun F."/>
            <person name="Gai Y."/>
            <person name="Li G."/>
            <person name="Shao Z."/>
        </authorList>
    </citation>
    <scope>NUCLEOTIDE SEQUENCE</scope>
    <source>
        <strain evidence="2">C16B3</strain>
    </source>
</reference>
<keyword evidence="1" id="KW-0472">Membrane</keyword>
<keyword evidence="1" id="KW-0812">Transmembrane</keyword>
<comment type="caution">
    <text evidence="2">The sequence shown here is derived from an EMBL/GenBank/DDBJ whole genome shotgun (WGS) entry which is preliminary data.</text>
</comment>
<dbReference type="Gene3D" id="3.40.190.10">
    <property type="entry name" value="Periplasmic binding protein-like II"/>
    <property type="match status" value="2"/>
</dbReference>
<feature type="transmembrane region" description="Helical" evidence="1">
    <location>
        <begin position="53"/>
        <end position="75"/>
    </location>
</feature>
<name>A0A970B8Z9_9GAMM</name>
<proteinExistence type="predicted"/>
<dbReference type="Proteomes" id="UP000653472">
    <property type="component" value="Unassembled WGS sequence"/>
</dbReference>
<dbReference type="SUPFAM" id="SSF53850">
    <property type="entry name" value="Periplasmic binding protein-like II"/>
    <property type="match status" value="1"/>
</dbReference>
<sequence>MDLGRGSGKLRTWTRTQDVAVTDDAHSKRVRIEPVRRRLLGLRPVSLVSWRDAFATLTPIVLISAAAIFFTLHFVRPAPPMHLSIASGPPGSAFHMVAERYHKILERNGIDLQVVDSHGSADNLDLLATHKVDIALVQSGVTRQGGTDDIVSLGTMFRQPVLVFYRAPQPITRLSELAGKRIAVGSDGSGTHVLALTLLDGNGIEPGGKTTFLDLEGKAAADALIAHKIDAAFVSGDSAGLRIIGDLLHSDGVRLFDFVQGEAYERRYRYLNRFELPPGAFDLGANLPDHRITMLAPTVELLAHSDLHPALSDLLVEAAQDVHGRGSLMQNPGEFPHAIEHDYPMSEDAARYYKSGKSLAYRYLPFWLASLVSRAAVVLVPIIVVLIPGLRFAPYLYGWRIRRRIYKHYGELMALERAMLEPLTPEQRAELLQRLDRIEKSVVSMKTPGAFADQAYILRRHIRFVRDGLEGGPSASTMDEDIIMR</sequence>
<evidence type="ECO:0000313" key="2">
    <source>
        <dbReference type="EMBL" id="NKF22794.1"/>
    </source>
</evidence>
<protein>
    <submittedName>
        <fullName evidence="2">ABC transporter substrate-binding protein</fullName>
    </submittedName>
</protein>
<dbReference type="InterPro" id="IPR011852">
    <property type="entry name" value="TRAP_TAXI"/>
</dbReference>
<dbReference type="AlphaFoldDB" id="A0A970B8Z9"/>
<keyword evidence="3" id="KW-1185">Reference proteome</keyword>
<keyword evidence="1" id="KW-1133">Transmembrane helix</keyword>
<dbReference type="PANTHER" id="PTHR42941">
    <property type="entry name" value="SLL1037 PROTEIN"/>
    <property type="match status" value="1"/>
</dbReference>
<evidence type="ECO:0000313" key="3">
    <source>
        <dbReference type="Proteomes" id="UP000653472"/>
    </source>
</evidence>
<dbReference type="Pfam" id="PF16868">
    <property type="entry name" value="NMT1_3"/>
    <property type="match status" value="1"/>
</dbReference>